<comment type="pathway">
    <text evidence="6">Cell wall biogenesis.</text>
</comment>
<evidence type="ECO:0000259" key="13">
    <source>
        <dbReference type="PROSITE" id="PS51464"/>
    </source>
</evidence>
<dbReference type="InterPro" id="IPR005486">
    <property type="entry name" value="Glucokinase_regulatory_CS"/>
</dbReference>
<dbReference type="GeneID" id="66537240"/>
<evidence type="ECO:0000256" key="10">
    <source>
        <dbReference type="ARBA" id="ARBA00077905"/>
    </source>
</evidence>
<evidence type="ECO:0000256" key="8">
    <source>
        <dbReference type="ARBA" id="ARBA00067056"/>
    </source>
</evidence>
<evidence type="ECO:0000256" key="7">
    <source>
        <dbReference type="ARBA" id="ARBA00061234"/>
    </source>
</evidence>
<keyword evidence="3 12" id="KW-0119">Carbohydrate metabolism</keyword>
<feature type="domain" description="SIS" evidence="13">
    <location>
        <begin position="54"/>
        <end position="217"/>
    </location>
</feature>
<dbReference type="NCBIfam" id="NF003915">
    <property type="entry name" value="PRK05441.1"/>
    <property type="match status" value="1"/>
</dbReference>
<dbReference type="RefSeq" id="WP_029091503.1">
    <property type="nucleotide sequence ID" value="NZ_CBCPHX010000011.1"/>
</dbReference>
<dbReference type="GO" id="GO:0097173">
    <property type="term" value="P:N-acetylmuramic acid catabolic process"/>
    <property type="evidence" value="ECO:0007669"/>
    <property type="project" value="UniProtKB-UniPathway"/>
</dbReference>
<feature type="active site" evidence="12">
    <location>
        <position position="113"/>
    </location>
</feature>
<dbReference type="Pfam" id="PF22645">
    <property type="entry name" value="GKRP_SIS_N"/>
    <property type="match status" value="1"/>
</dbReference>
<evidence type="ECO:0000256" key="12">
    <source>
        <dbReference type="HAMAP-Rule" id="MF_00068"/>
    </source>
</evidence>
<name>A0A1D2KD16_BROTH</name>
<dbReference type="AlphaFoldDB" id="A0A1D2KD16"/>
<comment type="subunit">
    <text evidence="1 12">Homodimer.</text>
</comment>
<dbReference type="Gene3D" id="1.10.8.1080">
    <property type="match status" value="1"/>
</dbReference>
<organism evidence="14 15">
    <name type="scientific">Brochothrix thermosphacta</name>
    <name type="common">Microbacterium thermosphactum</name>
    <dbReference type="NCBI Taxonomy" id="2756"/>
    <lineage>
        <taxon>Bacteria</taxon>
        <taxon>Bacillati</taxon>
        <taxon>Bacillota</taxon>
        <taxon>Bacilli</taxon>
        <taxon>Bacillales</taxon>
        <taxon>Listeriaceae</taxon>
        <taxon>Brochothrix</taxon>
    </lineage>
</organism>
<comment type="miscellaneous">
    <text evidence="12">A lyase-type mechanism (elimination/hydration) is suggested for the cleavage of the lactyl ether bond of MurNAc 6-phosphate, with the formation of an alpha,beta-unsaturated aldehyde intermediate with (E)-stereochemistry, followed by the syn addition of water to give product.</text>
</comment>
<evidence type="ECO:0000256" key="6">
    <source>
        <dbReference type="ARBA" id="ARBA00060672"/>
    </source>
</evidence>
<sequence>MIEHLNTEKRNEKTADLDQMSVLEILTVMNQEDETIPKAIAKELPAIEKMVKAVITAFEKGGRLFYIGAGTSGRLGILDAVECVPTFGTEPEMVQGLIAGGAKAIKDAVEGAEDSEELAVADLKAAQLTENDVVIGIAASGRTPYVIGGLDYAKNIGATTGSIACNAPAEISEHADIAIEVVSGAEILTGSTRLKAGTTQKLVLNMISTTAMIGIGKVYKNLMVDVRSTNIKLVRRAKNIIKDATGCDEATAERVFEESNHHVKTAIVMVLTNMSYEEATNSLVENKGFVRRTIAKD</sequence>
<dbReference type="Gene3D" id="3.40.50.10490">
    <property type="entry name" value="Glucose-6-phosphate isomerase like protein, domain 1"/>
    <property type="match status" value="1"/>
</dbReference>
<dbReference type="GO" id="GO:0016835">
    <property type="term" value="F:carbon-oxygen lyase activity"/>
    <property type="evidence" value="ECO:0007669"/>
    <property type="project" value="UniProtKB-UniRule"/>
</dbReference>
<dbReference type="NCBIfam" id="NF009222">
    <property type="entry name" value="PRK12570.1"/>
    <property type="match status" value="1"/>
</dbReference>
<comment type="catalytic activity">
    <reaction evidence="4 12">
        <text>N-acetyl-D-muramate 6-phosphate + H2O = N-acetyl-D-glucosamine 6-phosphate + (R)-lactate</text>
        <dbReference type="Rhea" id="RHEA:26410"/>
        <dbReference type="ChEBI" id="CHEBI:15377"/>
        <dbReference type="ChEBI" id="CHEBI:16004"/>
        <dbReference type="ChEBI" id="CHEBI:57513"/>
        <dbReference type="ChEBI" id="CHEBI:58722"/>
        <dbReference type="EC" id="4.2.1.126"/>
    </reaction>
</comment>
<comment type="function">
    <text evidence="12">Specifically catalyzes the cleavage of the D-lactyl ether substituent of MurNAc 6-phosphate, producing GlcNAc 6-phosphate and D-lactate.</text>
</comment>
<dbReference type="STRING" id="2756.BFR44_11650"/>
<evidence type="ECO:0000256" key="3">
    <source>
        <dbReference type="ARBA" id="ARBA00023277"/>
    </source>
</evidence>
<dbReference type="CDD" id="cd05007">
    <property type="entry name" value="SIS_Etherase"/>
    <property type="match status" value="1"/>
</dbReference>
<dbReference type="OrthoDB" id="9813395at2"/>
<accession>A0A1D2KD16</accession>
<dbReference type="NCBIfam" id="TIGR00274">
    <property type="entry name" value="N-acetylmuramic acid 6-phosphate etherase"/>
    <property type="match status" value="1"/>
</dbReference>
<feature type="active site" description="Proton donor" evidence="12">
    <location>
        <position position="82"/>
    </location>
</feature>
<dbReference type="InterPro" id="IPR005488">
    <property type="entry name" value="Etherase_MurQ"/>
</dbReference>
<dbReference type="KEGG" id="bths:CNY62_06655"/>
<dbReference type="EMBL" id="CP023483">
    <property type="protein sequence ID" value="ATF26103.1"/>
    <property type="molecule type" value="Genomic_DNA"/>
</dbReference>
<evidence type="ECO:0000256" key="5">
    <source>
        <dbReference type="ARBA" id="ARBA00060595"/>
    </source>
</evidence>
<dbReference type="HAMAP" id="MF_00068">
    <property type="entry name" value="MurQ"/>
    <property type="match status" value="1"/>
</dbReference>
<dbReference type="FunFam" id="3.40.50.10490:FF:000014">
    <property type="entry name" value="N-acetylmuramic acid 6-phosphate etherase"/>
    <property type="match status" value="1"/>
</dbReference>
<evidence type="ECO:0000256" key="4">
    <source>
        <dbReference type="ARBA" id="ARBA00051747"/>
    </source>
</evidence>
<comment type="similarity">
    <text evidence="7 12">Belongs to the GCKR-like family. MurNAc-6-P etherase subfamily.</text>
</comment>
<dbReference type="EC" id="4.2.1.126" evidence="8 12"/>
<comment type="pathway">
    <text evidence="5">Amino-sugar metabolism; 1,6-anhydro-N-acetylmuramate degradation.</text>
</comment>
<dbReference type="SUPFAM" id="SSF53697">
    <property type="entry name" value="SIS domain"/>
    <property type="match status" value="1"/>
</dbReference>
<dbReference type="PANTHER" id="PTHR10088">
    <property type="entry name" value="GLUCOKINASE REGULATORY PROTEIN"/>
    <property type="match status" value="1"/>
</dbReference>
<evidence type="ECO:0000256" key="9">
    <source>
        <dbReference type="ARBA" id="ARBA00070061"/>
    </source>
</evidence>
<dbReference type="PANTHER" id="PTHR10088:SF4">
    <property type="entry name" value="GLUCOKINASE REGULATORY PROTEIN"/>
    <property type="match status" value="1"/>
</dbReference>
<dbReference type="InterPro" id="IPR040190">
    <property type="entry name" value="MURQ/GCKR"/>
</dbReference>
<evidence type="ECO:0000256" key="1">
    <source>
        <dbReference type="ARBA" id="ARBA00011738"/>
    </source>
</evidence>
<comment type="pathway">
    <text evidence="12">Amino-sugar metabolism; N-acetylmuramate degradation.</text>
</comment>
<dbReference type="PROSITE" id="PS01272">
    <property type="entry name" value="GCKR"/>
    <property type="match status" value="1"/>
</dbReference>
<protein>
    <recommendedName>
        <fullName evidence="9 12">N-acetylmuramic acid 6-phosphate etherase</fullName>
        <shortName evidence="12">MurNAc-6-P etherase</shortName>
        <ecNumber evidence="8 12">4.2.1.126</ecNumber>
    </recommendedName>
    <alternativeName>
        <fullName evidence="11 12">N-acetylmuramic acid 6-phosphate hydrolase</fullName>
    </alternativeName>
    <alternativeName>
        <fullName evidence="10 12">N-acetylmuramic acid 6-phosphate lyase</fullName>
    </alternativeName>
</protein>
<dbReference type="GO" id="GO:0046348">
    <property type="term" value="P:amino sugar catabolic process"/>
    <property type="evidence" value="ECO:0007669"/>
    <property type="project" value="InterPro"/>
</dbReference>
<evidence type="ECO:0000313" key="14">
    <source>
        <dbReference type="EMBL" id="ATF26103.1"/>
    </source>
</evidence>
<dbReference type="UniPathway" id="UPA00342"/>
<reference evidence="14 15" key="1">
    <citation type="submission" date="2017-09" db="EMBL/GenBank/DDBJ databases">
        <title>Complete Genome Sequences of Two Strains of the Meat Spoilage Bacterium Brochothrix thermosphacta Isolated from Ground Chicken.</title>
        <authorList>
            <person name="Paoli G.C."/>
            <person name="Wijey C."/>
            <person name="Chen C.-Y."/>
            <person name="Nguyen L."/>
            <person name="Yan X."/>
            <person name="Irwin P.L."/>
        </authorList>
    </citation>
    <scope>NUCLEOTIDE SEQUENCE [LARGE SCALE GENOMIC DNA]</scope>
    <source>
        <strain evidence="14 15">BI</strain>
    </source>
</reference>
<dbReference type="FunFam" id="1.10.8.1080:FF:000001">
    <property type="entry name" value="N-acetylmuramic acid 6-phosphate etherase"/>
    <property type="match status" value="1"/>
</dbReference>
<dbReference type="GO" id="GO:0097367">
    <property type="term" value="F:carbohydrate derivative binding"/>
    <property type="evidence" value="ECO:0007669"/>
    <property type="project" value="InterPro"/>
</dbReference>
<dbReference type="InterPro" id="IPR001347">
    <property type="entry name" value="SIS_dom"/>
</dbReference>
<gene>
    <name evidence="12 14" type="primary">murQ</name>
    <name evidence="14" type="ORF">CNY62_06655</name>
</gene>
<dbReference type="PROSITE" id="PS51464">
    <property type="entry name" value="SIS"/>
    <property type="match status" value="1"/>
</dbReference>
<dbReference type="Proteomes" id="UP000243591">
    <property type="component" value="Chromosome"/>
</dbReference>
<keyword evidence="15" id="KW-1185">Reference proteome</keyword>
<evidence type="ECO:0000256" key="11">
    <source>
        <dbReference type="ARBA" id="ARBA00084049"/>
    </source>
</evidence>
<evidence type="ECO:0000256" key="2">
    <source>
        <dbReference type="ARBA" id="ARBA00023239"/>
    </source>
</evidence>
<keyword evidence="2 12" id="KW-0456">Lyase</keyword>
<dbReference type="GO" id="GO:0016803">
    <property type="term" value="F:ether hydrolase activity"/>
    <property type="evidence" value="ECO:0007669"/>
    <property type="project" value="TreeGrafter"/>
</dbReference>
<evidence type="ECO:0000313" key="15">
    <source>
        <dbReference type="Proteomes" id="UP000243591"/>
    </source>
</evidence>
<proteinExistence type="inferred from homology"/>
<dbReference type="GO" id="GO:0009254">
    <property type="term" value="P:peptidoglycan turnover"/>
    <property type="evidence" value="ECO:0007669"/>
    <property type="project" value="TreeGrafter"/>
</dbReference>
<dbReference type="InterPro" id="IPR046348">
    <property type="entry name" value="SIS_dom_sf"/>
</dbReference>